<dbReference type="InterPro" id="IPR000719">
    <property type="entry name" value="Prot_kinase_dom"/>
</dbReference>
<feature type="region of interest" description="Disordered" evidence="1">
    <location>
        <begin position="982"/>
        <end position="1006"/>
    </location>
</feature>
<proteinExistence type="predicted"/>
<evidence type="ECO:0000259" key="2">
    <source>
        <dbReference type="PROSITE" id="PS50011"/>
    </source>
</evidence>
<reference evidence="3 4" key="1">
    <citation type="journal article" date="2010" name="Science">
        <title>Genomic analysis of organismal complexity in the multicellular green alga Volvox carteri.</title>
        <authorList>
            <person name="Prochnik S.E."/>
            <person name="Umen J."/>
            <person name="Nedelcu A.M."/>
            <person name="Hallmann A."/>
            <person name="Miller S.M."/>
            <person name="Nishii I."/>
            <person name="Ferris P."/>
            <person name="Kuo A."/>
            <person name="Mitros T."/>
            <person name="Fritz-Laylin L.K."/>
            <person name="Hellsten U."/>
            <person name="Chapman J."/>
            <person name="Simakov O."/>
            <person name="Rensing S.A."/>
            <person name="Terry A."/>
            <person name="Pangilinan J."/>
            <person name="Kapitonov V."/>
            <person name="Jurka J."/>
            <person name="Salamov A."/>
            <person name="Shapiro H."/>
            <person name="Schmutz J."/>
            <person name="Grimwood J."/>
            <person name="Lindquist E."/>
            <person name="Lucas S."/>
            <person name="Grigoriev I.V."/>
            <person name="Schmitt R."/>
            <person name="Kirk D."/>
            <person name="Rokhsar D.S."/>
        </authorList>
    </citation>
    <scope>NUCLEOTIDE SEQUENCE [LARGE SCALE GENOMIC DNA]</scope>
    <source>
        <strain evidence="4">f. Nagariensis / Eve</strain>
    </source>
</reference>
<dbReference type="PANTHER" id="PTHR44329">
    <property type="entry name" value="SERINE/THREONINE-PROTEIN KINASE TNNI3K-RELATED"/>
    <property type="match status" value="1"/>
</dbReference>
<feature type="region of interest" description="Disordered" evidence="1">
    <location>
        <begin position="526"/>
        <end position="573"/>
    </location>
</feature>
<dbReference type="InParanoid" id="D8UBH1"/>
<dbReference type="eggNOG" id="KOG0192">
    <property type="taxonomic scope" value="Eukaryota"/>
</dbReference>
<dbReference type="AlphaFoldDB" id="D8UBH1"/>
<dbReference type="PROSITE" id="PS50011">
    <property type="entry name" value="PROTEIN_KINASE_DOM"/>
    <property type="match status" value="1"/>
</dbReference>
<dbReference type="OrthoDB" id="539207at2759"/>
<dbReference type="CDD" id="cd13999">
    <property type="entry name" value="STKc_MAP3K-like"/>
    <property type="match status" value="1"/>
</dbReference>
<feature type="compositionally biased region" description="Polar residues" evidence="1">
    <location>
        <begin position="984"/>
        <end position="993"/>
    </location>
</feature>
<dbReference type="SMART" id="SM00220">
    <property type="entry name" value="S_TKc"/>
    <property type="match status" value="1"/>
</dbReference>
<dbReference type="GeneID" id="9615200"/>
<dbReference type="Pfam" id="PF07714">
    <property type="entry name" value="PK_Tyr_Ser-Thr"/>
    <property type="match status" value="1"/>
</dbReference>
<dbReference type="KEGG" id="vcn:VOLCADRAFT_107045"/>
<evidence type="ECO:0000313" key="3">
    <source>
        <dbReference type="EMBL" id="EFJ42945.1"/>
    </source>
</evidence>
<feature type="compositionally biased region" description="Low complexity" evidence="1">
    <location>
        <begin position="995"/>
        <end position="1006"/>
    </location>
</feature>
<evidence type="ECO:0000313" key="4">
    <source>
        <dbReference type="Proteomes" id="UP000001058"/>
    </source>
</evidence>
<dbReference type="Gene3D" id="3.30.200.20">
    <property type="entry name" value="Phosphorylase Kinase, domain 1"/>
    <property type="match status" value="1"/>
</dbReference>
<feature type="compositionally biased region" description="Polar residues" evidence="1">
    <location>
        <begin position="420"/>
        <end position="433"/>
    </location>
</feature>
<dbReference type="RefSeq" id="XP_002955985.1">
    <property type="nucleotide sequence ID" value="XM_002955939.1"/>
</dbReference>
<dbReference type="STRING" id="3068.D8UBH1"/>
<dbReference type="SUPFAM" id="SSF56112">
    <property type="entry name" value="Protein kinase-like (PK-like)"/>
    <property type="match status" value="1"/>
</dbReference>
<dbReference type="PANTHER" id="PTHR44329:SF214">
    <property type="entry name" value="PROTEIN KINASE DOMAIN-CONTAINING PROTEIN"/>
    <property type="match status" value="1"/>
</dbReference>
<feature type="domain" description="Protein kinase" evidence="2">
    <location>
        <begin position="660"/>
        <end position="927"/>
    </location>
</feature>
<dbReference type="GO" id="GO:0005524">
    <property type="term" value="F:ATP binding"/>
    <property type="evidence" value="ECO:0007669"/>
    <property type="project" value="InterPro"/>
</dbReference>
<evidence type="ECO:0000256" key="1">
    <source>
        <dbReference type="SAM" id="MobiDB-lite"/>
    </source>
</evidence>
<protein>
    <recommendedName>
        <fullName evidence="2">Protein kinase domain-containing protein</fullName>
    </recommendedName>
</protein>
<dbReference type="Proteomes" id="UP000001058">
    <property type="component" value="Unassembled WGS sequence"/>
</dbReference>
<gene>
    <name evidence="3" type="ORF">VOLCADRAFT_107045</name>
</gene>
<dbReference type="InterPro" id="IPR008271">
    <property type="entry name" value="Ser/Thr_kinase_AS"/>
</dbReference>
<keyword evidence="4" id="KW-1185">Reference proteome</keyword>
<dbReference type="PROSITE" id="PS00108">
    <property type="entry name" value="PROTEIN_KINASE_ST"/>
    <property type="match status" value="1"/>
</dbReference>
<dbReference type="InterPro" id="IPR001245">
    <property type="entry name" value="Ser-Thr/Tyr_kinase_cat_dom"/>
</dbReference>
<name>D8UBH1_VOLCA</name>
<sequence>MTRHIRHIVYDVSKIVRSSVASEIVPRPAAGFYAAWKALRICLALLLIQGHNVFSACRGSTKAHFVSGTGFSRLGQHRHGRLLVSSSGVANVSDGSLFVAALRDPAVKRIVLTSPLVDVPPDTWEAVGGNLPIPITRNLTLEGDEADWPLLRLHYVRDVVRLMDTVIWAIRFLFLDGANGDNNYREQGKLADFTRLVVYTCMHTARKATVEQLFQVLFMLFASAAVDPGQRRRPHQFIARSAMHGKLIDRCCAGFSFLAPTLPNQESEMQFGPAAMSMRFGFPSKLKLQTVKAVERPAKYPNAKQLVLLNYHYPEVDCRNGSSVPPLQRCWPDGGFVVEMAGNGNRIDPSSDQPVPTNTIFLLQNVTVRSEHPVNITCLTKQQAAPLVCYQETKRQFENVTTSFLDDYRPDPLLRALDGNASSPQVKQTQRQDSAPPAASGAEEDQAPSRAVVVGAVVAGTVVTVSLVALMVAAAARSKRLQEYCKDVGGSRAIMNILSFLTNNFGRSCLQLRSCPGPASQLNITGTAYEDGSGGRGASPATPRNHLPKSGESAKVAAEPGEVQPGEQEEVVGTRPTVVTHLEQAAVVITLDTRPQPNLELRVRLVDPGADAEAGNSSNSPTAGAVTGVVPLHSKEEEVSGSGSGSAGGAPPCTGSSVVELSSVVRGKGTFGRVVEGTYRGQQVAVKLLASDGPWGCSVEAFASSFAQEVQVLSRCYHPNVVRLLAACVESPRLCLVLELMETSLDCLMYGDPTAPPMPLPKVLHIAISIANALAYLHPTITHRDLKPANVLLNDPHSDRPTVKLADFGLSRLRVTVAPTEHPNAGTPAYMAPECFDLQNRQVTHKADMFALGVLLWEMLACERPWPGMSPLEIGLTVAFNGMRLSLDELLASERCPSKLGRLLLACWETDPDRRPAAAEAIKELALILQQPQEQQLQPPSLVNPPALQQGQQLRCEQQLARGPQQSNVRAQLTDTIEVDLWGDSSSSNSVPQTGGAARGAAATVA</sequence>
<dbReference type="InterPro" id="IPR051681">
    <property type="entry name" value="Ser/Thr_Kinases-Pseudokinases"/>
</dbReference>
<feature type="region of interest" description="Disordered" evidence="1">
    <location>
        <begin position="416"/>
        <end position="446"/>
    </location>
</feature>
<dbReference type="GO" id="GO:0004674">
    <property type="term" value="F:protein serine/threonine kinase activity"/>
    <property type="evidence" value="ECO:0007669"/>
    <property type="project" value="TreeGrafter"/>
</dbReference>
<organism evidence="4">
    <name type="scientific">Volvox carteri f. nagariensis</name>
    <dbReference type="NCBI Taxonomy" id="3068"/>
    <lineage>
        <taxon>Eukaryota</taxon>
        <taxon>Viridiplantae</taxon>
        <taxon>Chlorophyta</taxon>
        <taxon>core chlorophytes</taxon>
        <taxon>Chlorophyceae</taxon>
        <taxon>CS clade</taxon>
        <taxon>Chlamydomonadales</taxon>
        <taxon>Volvocaceae</taxon>
        <taxon>Volvox</taxon>
    </lineage>
</organism>
<dbReference type="InterPro" id="IPR011009">
    <property type="entry name" value="Kinase-like_dom_sf"/>
</dbReference>
<dbReference type="EMBL" id="GL378377">
    <property type="protein sequence ID" value="EFJ42945.1"/>
    <property type="molecule type" value="Genomic_DNA"/>
</dbReference>
<accession>D8UBH1</accession>
<dbReference type="Gene3D" id="1.10.510.10">
    <property type="entry name" value="Transferase(Phosphotransferase) domain 1"/>
    <property type="match status" value="1"/>
</dbReference>